<sequence length="352" mass="37676">MSFRKHKAGAAVALALSATLLAGCLPQSAKPQQDSTKARAERAMTPDWITQLPQRNGMAYGVGSMEIYGSVTDAIKRAGDLARVDLVSQLRVTVSGDFSVDTQERSGTGQASEVQQNVRNYVRSQVPDVQLDEVQITETHSDGKYAYALAELDRAQAAARLRRQIGDIDTELRRIGAQQPQGSTLQQLQPLLPALKQFALRDKTSEQLALISTSRSGLALDDDLRALQARIDGLLDQLSVALVALDAGADAVSGGVLEVLTQQGLRVENRANADLVFEVSATLSSKAKGGSYYVFADTRVTVRDANGRALSSFSKQARGVSGLADVARQAATRNVAALLGEELSITLVDKLR</sequence>
<dbReference type="AlphaFoldDB" id="A0A9X7YNE0"/>
<keyword evidence="1" id="KW-0732">Signal</keyword>
<dbReference type="PROSITE" id="PS51257">
    <property type="entry name" value="PROKAR_LIPOPROTEIN"/>
    <property type="match status" value="1"/>
</dbReference>
<name>A0A9X7YNE0_9GAMM</name>
<evidence type="ECO:0000256" key="1">
    <source>
        <dbReference type="SAM" id="SignalP"/>
    </source>
</evidence>
<evidence type="ECO:0000313" key="2">
    <source>
        <dbReference type="EMBL" id="QQD22992.1"/>
    </source>
</evidence>
<accession>A0A9X7YNE0</accession>
<feature type="chain" id="PRO_5040845303" description="LPP20 lipoprotein" evidence="1">
    <location>
        <begin position="23"/>
        <end position="352"/>
    </location>
</feature>
<dbReference type="Gene3D" id="3.10.28.20">
    <property type="entry name" value="Acetamidase/Formamidase-like domains"/>
    <property type="match status" value="1"/>
</dbReference>
<evidence type="ECO:0008006" key="4">
    <source>
        <dbReference type="Google" id="ProtNLM"/>
    </source>
</evidence>
<reference evidence="2 3" key="1">
    <citation type="submission" date="2019-11" db="EMBL/GenBank/DDBJ databases">
        <title>Venatorbacter sp. nov. a predator of Campylobacter and other Gram-negative bacteria.</title>
        <authorList>
            <person name="Saeedi A."/>
            <person name="Cummings N.J."/>
            <person name="Connerton I.F."/>
            <person name="Connerton P.L."/>
        </authorList>
    </citation>
    <scope>NUCLEOTIDE SEQUENCE [LARGE SCALE GENOMIC DNA]</scope>
    <source>
        <strain evidence="2">XL5</strain>
    </source>
</reference>
<dbReference type="RefSeq" id="WP_228345502.1">
    <property type="nucleotide sequence ID" value="NZ_CP046056.1"/>
</dbReference>
<dbReference type="EMBL" id="CP046056">
    <property type="protein sequence ID" value="QQD22992.1"/>
    <property type="molecule type" value="Genomic_DNA"/>
</dbReference>
<proteinExistence type="predicted"/>
<evidence type="ECO:0000313" key="3">
    <source>
        <dbReference type="Proteomes" id="UP000596074"/>
    </source>
</evidence>
<protein>
    <recommendedName>
        <fullName evidence="4">LPP20 lipoprotein</fullName>
    </recommendedName>
</protein>
<gene>
    <name evidence="2" type="ORF">GJQ55_00205</name>
</gene>
<feature type="signal peptide" evidence="1">
    <location>
        <begin position="1"/>
        <end position="22"/>
    </location>
</feature>
<dbReference type="Proteomes" id="UP000596074">
    <property type="component" value="Chromosome"/>
</dbReference>
<organism evidence="2 3">
    <name type="scientific">Venatoribacter cucullus</name>
    <dbReference type="NCBI Taxonomy" id="2661630"/>
    <lineage>
        <taxon>Bacteria</taxon>
        <taxon>Pseudomonadati</taxon>
        <taxon>Pseudomonadota</taxon>
        <taxon>Gammaproteobacteria</taxon>
        <taxon>Oceanospirillales</taxon>
        <taxon>Oceanospirillaceae</taxon>
        <taxon>Venatoribacter</taxon>
    </lineage>
</organism>
<dbReference type="KEGG" id="vcw:GJQ55_00205"/>
<keyword evidence="3" id="KW-1185">Reference proteome</keyword>